<proteinExistence type="predicted"/>
<dbReference type="SUPFAM" id="SSF52058">
    <property type="entry name" value="L domain-like"/>
    <property type="match status" value="1"/>
</dbReference>
<evidence type="ECO:0000256" key="2">
    <source>
        <dbReference type="ARBA" id="ARBA00022729"/>
    </source>
</evidence>
<reference evidence="4 5" key="2">
    <citation type="submission" date="2018-11" db="EMBL/GenBank/DDBJ databases">
        <authorList>
            <consortium name="Pathogen Informatics"/>
        </authorList>
    </citation>
    <scope>NUCLEOTIDE SEQUENCE [LARGE SCALE GENOMIC DNA]</scope>
</reference>
<dbReference type="WBParaSite" id="GPUH_0002623001-mRNA-1">
    <property type="protein sequence ID" value="GPUH_0002623001-mRNA-1"/>
    <property type="gene ID" value="GPUH_0002623001"/>
</dbReference>
<keyword evidence="3" id="KW-0677">Repeat</keyword>
<protein>
    <submittedName>
        <fullName evidence="6">LRRCT domain-containing protein</fullName>
    </submittedName>
</protein>
<keyword evidence="2" id="KW-0732">Signal</keyword>
<dbReference type="Proteomes" id="UP000271098">
    <property type="component" value="Unassembled WGS sequence"/>
</dbReference>
<dbReference type="EMBL" id="UYRT01109280">
    <property type="protein sequence ID" value="VDN45235.1"/>
    <property type="molecule type" value="Genomic_DNA"/>
</dbReference>
<name>A0A183EZ09_9BILA</name>
<dbReference type="PROSITE" id="PS51450">
    <property type="entry name" value="LRR"/>
    <property type="match status" value="2"/>
</dbReference>
<dbReference type="InterPro" id="IPR032675">
    <property type="entry name" value="LRR_dom_sf"/>
</dbReference>
<dbReference type="SMART" id="SM00369">
    <property type="entry name" value="LRR_TYP"/>
    <property type="match status" value="3"/>
</dbReference>
<evidence type="ECO:0000256" key="3">
    <source>
        <dbReference type="ARBA" id="ARBA00022737"/>
    </source>
</evidence>
<dbReference type="InterPro" id="IPR003591">
    <property type="entry name" value="Leu-rich_rpt_typical-subtyp"/>
</dbReference>
<dbReference type="InterPro" id="IPR001611">
    <property type="entry name" value="Leu-rich_rpt"/>
</dbReference>
<dbReference type="PANTHER" id="PTHR24366:SF161">
    <property type="entry name" value="TIR DOMAIN-CONTAINING PROTEIN"/>
    <property type="match status" value="1"/>
</dbReference>
<accession>A0A183EZ09</accession>
<dbReference type="Gene3D" id="3.80.10.10">
    <property type="entry name" value="Ribonuclease Inhibitor"/>
    <property type="match status" value="1"/>
</dbReference>
<evidence type="ECO:0000313" key="6">
    <source>
        <dbReference type="WBParaSite" id="GPUH_0002623001-mRNA-1"/>
    </source>
</evidence>
<evidence type="ECO:0000313" key="4">
    <source>
        <dbReference type="EMBL" id="VDN45235.1"/>
    </source>
</evidence>
<evidence type="ECO:0000256" key="1">
    <source>
        <dbReference type="ARBA" id="ARBA00022614"/>
    </source>
</evidence>
<keyword evidence="1" id="KW-0433">Leucine-rich repeat</keyword>
<dbReference type="PANTHER" id="PTHR24366">
    <property type="entry name" value="IG(IMMUNOGLOBULIN) AND LRR(LEUCINE RICH REPEAT) DOMAINS"/>
    <property type="match status" value="1"/>
</dbReference>
<gene>
    <name evidence="4" type="ORF">GPUH_LOCUS26201</name>
</gene>
<keyword evidence="5" id="KW-1185">Reference proteome</keyword>
<dbReference type="OrthoDB" id="1728874at2759"/>
<dbReference type="Pfam" id="PF13516">
    <property type="entry name" value="LRR_6"/>
    <property type="match status" value="1"/>
</dbReference>
<organism evidence="6">
    <name type="scientific">Gongylonema pulchrum</name>
    <dbReference type="NCBI Taxonomy" id="637853"/>
    <lineage>
        <taxon>Eukaryota</taxon>
        <taxon>Metazoa</taxon>
        <taxon>Ecdysozoa</taxon>
        <taxon>Nematoda</taxon>
        <taxon>Chromadorea</taxon>
        <taxon>Rhabditida</taxon>
        <taxon>Spirurina</taxon>
        <taxon>Spiruromorpha</taxon>
        <taxon>Spiruroidea</taxon>
        <taxon>Gongylonematidae</taxon>
        <taxon>Gongylonema</taxon>
    </lineage>
</organism>
<dbReference type="AlphaFoldDB" id="A0A183EZ09"/>
<dbReference type="Pfam" id="PF13855">
    <property type="entry name" value="LRR_8"/>
    <property type="match status" value="1"/>
</dbReference>
<sequence>MPDLSGLHSLQHLDVSYNELTDFPTTFSSQSKLQTLALNSNHIRDLPTEAFCDSLKSVNLSDNELVDLPHMFCGCSKLKVLELANNR</sequence>
<reference evidence="6" key="1">
    <citation type="submission" date="2016-06" db="UniProtKB">
        <authorList>
            <consortium name="WormBaseParasite"/>
        </authorList>
    </citation>
    <scope>IDENTIFICATION</scope>
</reference>
<dbReference type="SMART" id="SM00364">
    <property type="entry name" value="LRR_BAC"/>
    <property type="match status" value="3"/>
</dbReference>
<evidence type="ECO:0000313" key="5">
    <source>
        <dbReference type="Proteomes" id="UP000271098"/>
    </source>
</evidence>